<name>A0ABP1FMD9_9CHLO</name>
<sequence>MPPTQTSGHTSSNTPCQDPGTTTVLGAYKCAEDRALPSSSTLGDYKKRAQDEYLDKAPNKLIEVHHMDCSRRSMYRDLQVDYERKLAWAKSLGIDPFAEKFDPTVPAPPELSSWLYLFYAYLQLEEVYAEALEWLNCTGHRLIDPEPPWSWEEVQELWRHIRETFAKDHSRPGSRASQHKRY</sequence>
<organism evidence="2 3">
    <name type="scientific">Coccomyxa viridis</name>
    <dbReference type="NCBI Taxonomy" id="1274662"/>
    <lineage>
        <taxon>Eukaryota</taxon>
        <taxon>Viridiplantae</taxon>
        <taxon>Chlorophyta</taxon>
        <taxon>core chlorophytes</taxon>
        <taxon>Trebouxiophyceae</taxon>
        <taxon>Trebouxiophyceae incertae sedis</taxon>
        <taxon>Coccomyxaceae</taxon>
        <taxon>Coccomyxa</taxon>
    </lineage>
</organism>
<proteinExistence type="predicted"/>
<protein>
    <submittedName>
        <fullName evidence="2">G2345 protein</fullName>
    </submittedName>
</protein>
<reference evidence="2 3" key="1">
    <citation type="submission" date="2024-06" db="EMBL/GenBank/DDBJ databases">
        <authorList>
            <person name="Kraege A."/>
            <person name="Thomma B."/>
        </authorList>
    </citation>
    <scope>NUCLEOTIDE SEQUENCE [LARGE SCALE GENOMIC DNA]</scope>
</reference>
<evidence type="ECO:0000256" key="1">
    <source>
        <dbReference type="SAM" id="MobiDB-lite"/>
    </source>
</evidence>
<dbReference type="Proteomes" id="UP001497392">
    <property type="component" value="Unassembled WGS sequence"/>
</dbReference>
<evidence type="ECO:0000313" key="3">
    <source>
        <dbReference type="Proteomes" id="UP001497392"/>
    </source>
</evidence>
<keyword evidence="3" id="KW-1185">Reference proteome</keyword>
<comment type="caution">
    <text evidence="2">The sequence shown here is derived from an EMBL/GenBank/DDBJ whole genome shotgun (WGS) entry which is preliminary data.</text>
</comment>
<feature type="region of interest" description="Disordered" evidence="1">
    <location>
        <begin position="1"/>
        <end position="20"/>
    </location>
</feature>
<accession>A0ABP1FMD9</accession>
<dbReference type="EMBL" id="CAXHTA020000003">
    <property type="protein sequence ID" value="CAL5220349.1"/>
    <property type="molecule type" value="Genomic_DNA"/>
</dbReference>
<gene>
    <name evidence="2" type="primary">g2345</name>
    <name evidence="2" type="ORF">VP750_LOCUS2008</name>
</gene>
<evidence type="ECO:0000313" key="2">
    <source>
        <dbReference type="EMBL" id="CAL5220349.1"/>
    </source>
</evidence>